<dbReference type="InterPro" id="IPR027417">
    <property type="entry name" value="P-loop_NTPase"/>
</dbReference>
<dbReference type="InterPro" id="IPR003439">
    <property type="entry name" value="ABC_transporter-like_ATP-bd"/>
</dbReference>
<dbReference type="InterPro" id="IPR003593">
    <property type="entry name" value="AAA+_ATPase"/>
</dbReference>
<keyword evidence="3" id="KW-0201">Cytochrome c-type biogenesis</keyword>
<dbReference type="GO" id="GO:0017004">
    <property type="term" value="P:cytochrome complex assembly"/>
    <property type="evidence" value="ECO:0007669"/>
    <property type="project" value="UniProtKB-KW"/>
</dbReference>
<keyword evidence="5" id="KW-1278">Translocase</keyword>
<dbReference type="GO" id="GO:0005524">
    <property type="term" value="F:ATP binding"/>
    <property type="evidence" value="ECO:0007669"/>
    <property type="project" value="UniProtKB-KW"/>
</dbReference>
<keyword evidence="4" id="KW-0067">ATP-binding</keyword>
<dbReference type="GO" id="GO:0016887">
    <property type="term" value="F:ATP hydrolysis activity"/>
    <property type="evidence" value="ECO:0007669"/>
    <property type="project" value="InterPro"/>
</dbReference>
<evidence type="ECO:0000313" key="8">
    <source>
        <dbReference type="EMBL" id="KRO40771.1"/>
    </source>
</evidence>
<dbReference type="GO" id="GO:0022857">
    <property type="term" value="F:transmembrane transporter activity"/>
    <property type="evidence" value="ECO:0007669"/>
    <property type="project" value="InterPro"/>
</dbReference>
<evidence type="ECO:0000256" key="4">
    <source>
        <dbReference type="ARBA" id="ARBA00022840"/>
    </source>
</evidence>
<evidence type="ECO:0000256" key="6">
    <source>
        <dbReference type="ARBA" id="ARBA00023136"/>
    </source>
</evidence>
<name>A0A0R2PXF0_9GAMM</name>
<dbReference type="PANTHER" id="PTHR43499:SF1">
    <property type="entry name" value="ABC TRANSPORTER I FAMILY MEMBER 1"/>
    <property type="match status" value="1"/>
</dbReference>
<keyword evidence="6" id="KW-0472">Membrane</keyword>
<dbReference type="PANTHER" id="PTHR43499">
    <property type="entry name" value="ABC TRANSPORTER I FAMILY MEMBER 1"/>
    <property type="match status" value="1"/>
</dbReference>
<evidence type="ECO:0000256" key="3">
    <source>
        <dbReference type="ARBA" id="ARBA00022748"/>
    </source>
</evidence>
<dbReference type="Pfam" id="PF00005">
    <property type="entry name" value="ABC_tran"/>
    <property type="match status" value="1"/>
</dbReference>
<comment type="caution">
    <text evidence="8">The sequence shown here is derived from an EMBL/GenBank/DDBJ whole genome shotgun (WGS) entry which is preliminary data.</text>
</comment>
<evidence type="ECO:0000259" key="7">
    <source>
        <dbReference type="PROSITE" id="PS50893"/>
    </source>
</evidence>
<dbReference type="EMBL" id="LIAV01000064">
    <property type="protein sequence ID" value="KRO40771.1"/>
    <property type="molecule type" value="Genomic_DNA"/>
</dbReference>
<feature type="domain" description="ABC transporter" evidence="7">
    <location>
        <begin position="4"/>
        <end position="191"/>
    </location>
</feature>
<keyword evidence="1" id="KW-0813">Transport</keyword>
<dbReference type="Gene3D" id="3.40.50.300">
    <property type="entry name" value="P-loop containing nucleotide triphosphate hydrolases"/>
    <property type="match status" value="1"/>
</dbReference>
<dbReference type="Proteomes" id="UP000050874">
    <property type="component" value="Unassembled WGS sequence"/>
</dbReference>
<dbReference type="InterPro" id="IPR005895">
    <property type="entry name" value="ABC_transptr_haem_export_CcmA"/>
</dbReference>
<dbReference type="InterPro" id="IPR017871">
    <property type="entry name" value="ABC_transporter-like_CS"/>
</dbReference>
<gene>
    <name evidence="8" type="ORF">ABR63_04475</name>
</gene>
<evidence type="ECO:0000313" key="9">
    <source>
        <dbReference type="Proteomes" id="UP000050874"/>
    </source>
</evidence>
<reference evidence="9" key="1">
    <citation type="submission" date="2015-10" db="EMBL/GenBank/DDBJ databases">
        <title>Metagenome-Assembled Genomes uncover a global brackish microbiome.</title>
        <authorList>
            <person name="Hugerth L.W."/>
            <person name="Larsson J."/>
            <person name="Alneberg J."/>
            <person name="Lindh M.V."/>
            <person name="Legrand C."/>
            <person name="Pinhassi J."/>
            <person name="Andersson A."/>
        </authorList>
    </citation>
    <scope>NUCLEOTIDE SEQUENCE [LARGE SCALE GENOMIC DNA]</scope>
</reference>
<evidence type="ECO:0000256" key="2">
    <source>
        <dbReference type="ARBA" id="ARBA00022741"/>
    </source>
</evidence>
<dbReference type="SMART" id="SM00382">
    <property type="entry name" value="AAA"/>
    <property type="match status" value="1"/>
</dbReference>
<keyword evidence="2" id="KW-0547">Nucleotide-binding</keyword>
<dbReference type="PROSITE" id="PS50893">
    <property type="entry name" value="ABC_TRANSPORTER_2"/>
    <property type="match status" value="1"/>
</dbReference>
<protein>
    <recommendedName>
        <fullName evidence="7">ABC transporter domain-containing protein</fullName>
    </recommendedName>
</protein>
<evidence type="ECO:0000256" key="1">
    <source>
        <dbReference type="ARBA" id="ARBA00022448"/>
    </source>
</evidence>
<proteinExistence type="predicted"/>
<accession>A0A0R2PXF0</accession>
<evidence type="ECO:0000256" key="5">
    <source>
        <dbReference type="ARBA" id="ARBA00022967"/>
    </source>
</evidence>
<organism evidence="8 9">
    <name type="scientific">SAR86 cluster bacterium BACL1 MAG-120920-bin57</name>
    <dbReference type="NCBI Taxonomy" id="1655571"/>
    <lineage>
        <taxon>Bacteria</taxon>
        <taxon>Pseudomonadati</taxon>
        <taxon>Pseudomonadota</taxon>
        <taxon>Gammaproteobacteria</taxon>
        <taxon>SAR86 cluster</taxon>
    </lineage>
</organism>
<dbReference type="PROSITE" id="PS00211">
    <property type="entry name" value="ABC_TRANSPORTER_1"/>
    <property type="match status" value="1"/>
</dbReference>
<sequence length="195" mass="21343">MQLITASNLGYSINENRLFHNLTFSLETGCGLHIKGGNGSGKSTLIRILLGLTSPSKGEVVFFKPNLNISYLGHKNAIKQYLTPLQNLELIFAPSELDDAMTWMQTFGLTKVQDEMTATLSFGQQKKLALIRVLGKSSDLIVLDEPFVGLDDLSRDLVSQFLCSRLADGTSLVLTSHIDPGIPCVELILSEQSND</sequence>
<dbReference type="SUPFAM" id="SSF52540">
    <property type="entry name" value="P-loop containing nucleoside triphosphate hydrolases"/>
    <property type="match status" value="1"/>
</dbReference>
<dbReference type="AlphaFoldDB" id="A0A0R2PXF0"/>